<dbReference type="Proteomes" id="UP000830671">
    <property type="component" value="Chromosome 1"/>
</dbReference>
<protein>
    <submittedName>
        <fullName evidence="1">Uncharacterized protein</fullName>
    </submittedName>
</protein>
<keyword evidence="2" id="KW-1185">Reference proteome</keyword>
<gene>
    <name evidence="1" type="ORF">CLUP02_01292</name>
</gene>
<evidence type="ECO:0000313" key="1">
    <source>
        <dbReference type="EMBL" id="UQC74641.1"/>
    </source>
</evidence>
<reference evidence="1" key="1">
    <citation type="journal article" date="2021" name="Mol. Plant Microbe Interact.">
        <title>Complete Genome Sequence of the Plant-Pathogenic Fungus Colletotrichum lupini.</title>
        <authorList>
            <person name="Baroncelli R."/>
            <person name="Pensec F."/>
            <person name="Da Lio D."/>
            <person name="Boufleur T."/>
            <person name="Vicente I."/>
            <person name="Sarrocco S."/>
            <person name="Picot A."/>
            <person name="Baraldi E."/>
            <person name="Sukno S."/>
            <person name="Thon M."/>
            <person name="Le Floch G."/>
        </authorList>
    </citation>
    <scope>NUCLEOTIDE SEQUENCE</scope>
    <source>
        <strain evidence="1">IMI 504893</strain>
    </source>
</reference>
<name>A0A9Q8SC15_9PEZI</name>
<dbReference type="EMBL" id="CP019471">
    <property type="protein sequence ID" value="UQC74641.1"/>
    <property type="molecule type" value="Genomic_DNA"/>
</dbReference>
<accession>A0A9Q8SC15</accession>
<dbReference type="GeneID" id="73335344"/>
<organism evidence="1 2">
    <name type="scientific">Colletotrichum lupini</name>
    <dbReference type="NCBI Taxonomy" id="145971"/>
    <lineage>
        <taxon>Eukaryota</taxon>
        <taxon>Fungi</taxon>
        <taxon>Dikarya</taxon>
        <taxon>Ascomycota</taxon>
        <taxon>Pezizomycotina</taxon>
        <taxon>Sordariomycetes</taxon>
        <taxon>Hypocreomycetidae</taxon>
        <taxon>Glomerellales</taxon>
        <taxon>Glomerellaceae</taxon>
        <taxon>Colletotrichum</taxon>
        <taxon>Colletotrichum acutatum species complex</taxon>
    </lineage>
</organism>
<proteinExistence type="predicted"/>
<dbReference type="KEGG" id="clup:CLUP02_01292"/>
<sequence>MTGPLFDGDTSHVVVTSSDVFEGILERYQDSHARGCPETEPPITGGGQ</sequence>
<evidence type="ECO:0000313" key="2">
    <source>
        <dbReference type="Proteomes" id="UP000830671"/>
    </source>
</evidence>
<dbReference type="AlphaFoldDB" id="A0A9Q8SC15"/>
<dbReference type="RefSeq" id="XP_049136291.1">
    <property type="nucleotide sequence ID" value="XM_049280334.1"/>
</dbReference>